<comment type="caution">
    <text evidence="1">The sequence shown here is derived from an EMBL/GenBank/DDBJ whole genome shotgun (WGS) entry which is preliminary data.</text>
</comment>
<name>A0AAD4BTJ4_BOLED</name>
<keyword evidence="2" id="KW-1185">Reference proteome</keyword>
<evidence type="ECO:0000313" key="1">
    <source>
        <dbReference type="EMBL" id="KAF8439830.1"/>
    </source>
</evidence>
<proteinExistence type="predicted"/>
<organism evidence="1 2">
    <name type="scientific">Boletus edulis BED1</name>
    <dbReference type="NCBI Taxonomy" id="1328754"/>
    <lineage>
        <taxon>Eukaryota</taxon>
        <taxon>Fungi</taxon>
        <taxon>Dikarya</taxon>
        <taxon>Basidiomycota</taxon>
        <taxon>Agaricomycotina</taxon>
        <taxon>Agaricomycetes</taxon>
        <taxon>Agaricomycetidae</taxon>
        <taxon>Boletales</taxon>
        <taxon>Boletineae</taxon>
        <taxon>Boletaceae</taxon>
        <taxon>Boletoideae</taxon>
        <taxon>Boletus</taxon>
    </lineage>
</organism>
<dbReference type="Proteomes" id="UP001194468">
    <property type="component" value="Unassembled WGS sequence"/>
</dbReference>
<accession>A0AAD4BTJ4</accession>
<reference evidence="1" key="1">
    <citation type="submission" date="2019-10" db="EMBL/GenBank/DDBJ databases">
        <authorList>
            <consortium name="DOE Joint Genome Institute"/>
            <person name="Kuo A."/>
            <person name="Miyauchi S."/>
            <person name="Kiss E."/>
            <person name="Drula E."/>
            <person name="Kohler A."/>
            <person name="Sanchez-Garcia M."/>
            <person name="Andreopoulos B."/>
            <person name="Barry K.W."/>
            <person name="Bonito G."/>
            <person name="Buee M."/>
            <person name="Carver A."/>
            <person name="Chen C."/>
            <person name="Cichocki N."/>
            <person name="Clum A."/>
            <person name="Culley D."/>
            <person name="Crous P.W."/>
            <person name="Fauchery L."/>
            <person name="Girlanda M."/>
            <person name="Hayes R."/>
            <person name="Keri Z."/>
            <person name="LaButti K."/>
            <person name="Lipzen A."/>
            <person name="Lombard V."/>
            <person name="Magnuson J."/>
            <person name="Maillard F."/>
            <person name="Morin E."/>
            <person name="Murat C."/>
            <person name="Nolan M."/>
            <person name="Ohm R."/>
            <person name="Pangilinan J."/>
            <person name="Pereira M."/>
            <person name="Perotto S."/>
            <person name="Peter M."/>
            <person name="Riley R."/>
            <person name="Sitrit Y."/>
            <person name="Stielow B."/>
            <person name="Szollosi G."/>
            <person name="Zifcakova L."/>
            <person name="Stursova M."/>
            <person name="Spatafora J.W."/>
            <person name="Tedersoo L."/>
            <person name="Vaario L.-M."/>
            <person name="Yamada A."/>
            <person name="Yan M."/>
            <person name="Wang P."/>
            <person name="Xu J."/>
            <person name="Bruns T."/>
            <person name="Baldrian P."/>
            <person name="Vilgalys R."/>
            <person name="Henrissat B."/>
            <person name="Grigoriev I.V."/>
            <person name="Hibbett D."/>
            <person name="Nagy L.G."/>
            <person name="Martin F.M."/>
        </authorList>
    </citation>
    <scope>NUCLEOTIDE SEQUENCE</scope>
    <source>
        <strain evidence="1">BED1</strain>
    </source>
</reference>
<gene>
    <name evidence="1" type="ORF">L210DRAFT_3540452</name>
</gene>
<feature type="non-terminal residue" evidence="1">
    <location>
        <position position="67"/>
    </location>
</feature>
<dbReference type="AlphaFoldDB" id="A0AAD4BTJ4"/>
<evidence type="ECO:0000313" key="2">
    <source>
        <dbReference type="Proteomes" id="UP001194468"/>
    </source>
</evidence>
<sequence>MDTTSFLLRRLLASSPNQTISFKILELLRTVRRMVFSWVEELSSRFVEAPGDEELRMSMKGRDGGET</sequence>
<dbReference type="EMBL" id="WHUW01000013">
    <property type="protein sequence ID" value="KAF8439830.1"/>
    <property type="molecule type" value="Genomic_DNA"/>
</dbReference>
<protein>
    <submittedName>
        <fullName evidence="1">Uncharacterized protein</fullName>
    </submittedName>
</protein>
<reference evidence="1" key="2">
    <citation type="journal article" date="2020" name="Nat. Commun.">
        <title>Large-scale genome sequencing of mycorrhizal fungi provides insights into the early evolution of symbiotic traits.</title>
        <authorList>
            <person name="Miyauchi S."/>
            <person name="Kiss E."/>
            <person name="Kuo A."/>
            <person name="Drula E."/>
            <person name="Kohler A."/>
            <person name="Sanchez-Garcia M."/>
            <person name="Morin E."/>
            <person name="Andreopoulos B."/>
            <person name="Barry K.W."/>
            <person name="Bonito G."/>
            <person name="Buee M."/>
            <person name="Carver A."/>
            <person name="Chen C."/>
            <person name="Cichocki N."/>
            <person name="Clum A."/>
            <person name="Culley D."/>
            <person name="Crous P.W."/>
            <person name="Fauchery L."/>
            <person name="Girlanda M."/>
            <person name="Hayes R.D."/>
            <person name="Keri Z."/>
            <person name="LaButti K."/>
            <person name="Lipzen A."/>
            <person name="Lombard V."/>
            <person name="Magnuson J."/>
            <person name="Maillard F."/>
            <person name="Murat C."/>
            <person name="Nolan M."/>
            <person name="Ohm R.A."/>
            <person name="Pangilinan J."/>
            <person name="Pereira M.F."/>
            <person name="Perotto S."/>
            <person name="Peter M."/>
            <person name="Pfister S."/>
            <person name="Riley R."/>
            <person name="Sitrit Y."/>
            <person name="Stielow J.B."/>
            <person name="Szollosi G."/>
            <person name="Zifcakova L."/>
            <person name="Stursova M."/>
            <person name="Spatafora J.W."/>
            <person name="Tedersoo L."/>
            <person name="Vaario L.M."/>
            <person name="Yamada A."/>
            <person name="Yan M."/>
            <person name="Wang P."/>
            <person name="Xu J."/>
            <person name="Bruns T."/>
            <person name="Baldrian P."/>
            <person name="Vilgalys R."/>
            <person name="Dunand C."/>
            <person name="Henrissat B."/>
            <person name="Grigoriev I.V."/>
            <person name="Hibbett D."/>
            <person name="Nagy L.G."/>
            <person name="Martin F.M."/>
        </authorList>
    </citation>
    <scope>NUCLEOTIDE SEQUENCE</scope>
    <source>
        <strain evidence="1">BED1</strain>
    </source>
</reference>